<dbReference type="Proteomes" id="UP000191094">
    <property type="component" value="Unassembled WGS sequence"/>
</dbReference>
<dbReference type="CDD" id="cd03189">
    <property type="entry name" value="GST_C_GTT1_like"/>
    <property type="match status" value="1"/>
</dbReference>
<keyword evidence="4" id="KW-0808">Transferase</keyword>
<evidence type="ECO:0000259" key="2">
    <source>
        <dbReference type="PROSITE" id="PS50404"/>
    </source>
</evidence>
<dbReference type="EMBL" id="MUYT01000025">
    <property type="protein sequence ID" value="OOS18151.1"/>
    <property type="molecule type" value="Genomic_DNA"/>
</dbReference>
<evidence type="ECO:0000259" key="3">
    <source>
        <dbReference type="PROSITE" id="PS50405"/>
    </source>
</evidence>
<keyword evidence="5" id="KW-1185">Reference proteome</keyword>
<dbReference type="CDD" id="cd03046">
    <property type="entry name" value="GST_N_GTT1_like"/>
    <property type="match status" value="1"/>
</dbReference>
<reference evidence="4 5" key="1">
    <citation type="submission" date="2017-02" db="EMBL/GenBank/DDBJ databases">
        <title>Draft genome sequence of Moraxella lincolnii CCUG 9405T type strain.</title>
        <authorList>
            <person name="Salva-Serra F."/>
            <person name="Engstrom-Jakobsson H."/>
            <person name="Thorell K."/>
            <person name="Jaen-Luchoro D."/>
            <person name="Gonzales-Siles L."/>
            <person name="Karlsson R."/>
            <person name="Yazdan S."/>
            <person name="Boulund F."/>
            <person name="Johnning A."/>
            <person name="Engstrand L."/>
            <person name="Kristiansson E."/>
            <person name="Moore E."/>
        </authorList>
    </citation>
    <scope>NUCLEOTIDE SEQUENCE [LARGE SCALE GENOMIC DNA]</scope>
    <source>
        <strain evidence="4 5">CCUG 9405</strain>
    </source>
</reference>
<dbReference type="SUPFAM" id="SSF52833">
    <property type="entry name" value="Thioredoxin-like"/>
    <property type="match status" value="1"/>
</dbReference>
<dbReference type="PROSITE" id="PS50404">
    <property type="entry name" value="GST_NTER"/>
    <property type="match status" value="1"/>
</dbReference>
<dbReference type="AlphaFoldDB" id="A0A1T0C7T1"/>
<dbReference type="InterPro" id="IPR004045">
    <property type="entry name" value="Glutathione_S-Trfase_N"/>
</dbReference>
<sequence length="235" mass="27128">MSKLHLHHLQSSRSFRIIWLLEELNLTYQLTTYERVNGLAPKALQQVHPMGKAPILQDGDKTLIESAIMIEYLIDNYDAKGEQNPELIAQMVLNKQFRPDYGTPAYEDYRYWLHFTESSLMPLLIIRLLFGKMIKKSPIGIKQVAKLLKKGVNESYVNKTLEAELNMLDKHLSSNDWLAGSQFTGADIQLEFAINAMKTTRQLEPRFANIHNWLKRCHARPAYQKAIAKAGENRF</sequence>
<evidence type="ECO:0000256" key="1">
    <source>
        <dbReference type="RuleBase" id="RU003494"/>
    </source>
</evidence>
<feature type="domain" description="GST N-terminal" evidence="2">
    <location>
        <begin position="1"/>
        <end position="81"/>
    </location>
</feature>
<dbReference type="InterPro" id="IPR010987">
    <property type="entry name" value="Glutathione-S-Trfase_C-like"/>
</dbReference>
<dbReference type="InterPro" id="IPR036249">
    <property type="entry name" value="Thioredoxin-like_sf"/>
</dbReference>
<dbReference type="SFLD" id="SFLDG00358">
    <property type="entry name" value="Main_(cytGST)"/>
    <property type="match status" value="1"/>
</dbReference>
<name>A0A1T0C7T1_9GAMM</name>
<dbReference type="PANTHER" id="PTHR44051">
    <property type="entry name" value="GLUTATHIONE S-TRANSFERASE-RELATED"/>
    <property type="match status" value="1"/>
</dbReference>
<comment type="similarity">
    <text evidence="1">Belongs to the GST superfamily.</text>
</comment>
<dbReference type="InterPro" id="IPR040079">
    <property type="entry name" value="Glutathione_S-Trfase"/>
</dbReference>
<dbReference type="Pfam" id="PF00043">
    <property type="entry name" value="GST_C"/>
    <property type="match status" value="1"/>
</dbReference>
<evidence type="ECO:0000313" key="5">
    <source>
        <dbReference type="Proteomes" id="UP000191094"/>
    </source>
</evidence>
<protein>
    <submittedName>
        <fullName evidence="4">Glutathione S-transferase</fullName>
    </submittedName>
</protein>
<dbReference type="STRING" id="90241.B0682_09245"/>
<dbReference type="InterPro" id="IPR036282">
    <property type="entry name" value="Glutathione-S-Trfase_C_sf"/>
</dbReference>
<evidence type="ECO:0000313" key="4">
    <source>
        <dbReference type="EMBL" id="OOS18151.1"/>
    </source>
</evidence>
<dbReference type="OrthoDB" id="9810080at2"/>
<dbReference type="RefSeq" id="WP_078308451.1">
    <property type="nucleotide sequence ID" value="NZ_MUYT01000025.1"/>
</dbReference>
<accession>A0A1T0C7T1</accession>
<dbReference type="InterPro" id="IPR004046">
    <property type="entry name" value="GST_C"/>
</dbReference>
<dbReference type="SFLD" id="SFLDG01150">
    <property type="entry name" value="Main.1:_Beta-like"/>
    <property type="match status" value="1"/>
</dbReference>
<dbReference type="SUPFAM" id="SSF47616">
    <property type="entry name" value="GST C-terminal domain-like"/>
    <property type="match status" value="1"/>
</dbReference>
<comment type="caution">
    <text evidence="4">The sequence shown here is derived from an EMBL/GenBank/DDBJ whole genome shotgun (WGS) entry which is preliminary data.</text>
</comment>
<gene>
    <name evidence="4" type="ORF">B0682_09245</name>
</gene>
<dbReference type="Gene3D" id="3.40.30.10">
    <property type="entry name" value="Glutaredoxin"/>
    <property type="match status" value="1"/>
</dbReference>
<dbReference type="Gene3D" id="1.20.1050.10">
    <property type="match status" value="1"/>
</dbReference>
<dbReference type="GO" id="GO:0016740">
    <property type="term" value="F:transferase activity"/>
    <property type="evidence" value="ECO:0007669"/>
    <property type="project" value="UniProtKB-KW"/>
</dbReference>
<dbReference type="SFLD" id="SFLDS00019">
    <property type="entry name" value="Glutathione_Transferase_(cytos"/>
    <property type="match status" value="1"/>
</dbReference>
<organism evidence="4 5">
    <name type="scientific">Lwoffella lincolnii</name>
    <dbReference type="NCBI Taxonomy" id="90241"/>
    <lineage>
        <taxon>Bacteria</taxon>
        <taxon>Pseudomonadati</taxon>
        <taxon>Pseudomonadota</taxon>
        <taxon>Gammaproteobacteria</taxon>
        <taxon>Moraxellales</taxon>
        <taxon>Moraxellaceae</taxon>
        <taxon>Lwoffella</taxon>
    </lineage>
</organism>
<dbReference type="PANTHER" id="PTHR44051:SF9">
    <property type="entry name" value="GLUTATHIONE S-TRANSFERASE 1"/>
    <property type="match status" value="1"/>
</dbReference>
<dbReference type="Pfam" id="PF02798">
    <property type="entry name" value="GST_N"/>
    <property type="match status" value="1"/>
</dbReference>
<dbReference type="PROSITE" id="PS50405">
    <property type="entry name" value="GST_CTER"/>
    <property type="match status" value="1"/>
</dbReference>
<feature type="domain" description="GST C-terminal" evidence="3">
    <location>
        <begin position="102"/>
        <end position="235"/>
    </location>
</feature>
<proteinExistence type="inferred from homology"/>